<evidence type="ECO:0000256" key="8">
    <source>
        <dbReference type="PROSITE-ProRule" id="PRU00175"/>
    </source>
</evidence>
<evidence type="ECO:0000256" key="7">
    <source>
        <dbReference type="ARBA" id="ARBA00023136"/>
    </source>
</evidence>
<evidence type="ECO:0000256" key="9">
    <source>
        <dbReference type="SAM" id="MobiDB-lite"/>
    </source>
</evidence>
<evidence type="ECO:0000256" key="5">
    <source>
        <dbReference type="ARBA" id="ARBA00022833"/>
    </source>
</evidence>
<dbReference type="PROSITE" id="PS50089">
    <property type="entry name" value="ZF_RING_2"/>
    <property type="match status" value="1"/>
</dbReference>
<dbReference type="Proteomes" id="UP000749646">
    <property type="component" value="Unassembled WGS sequence"/>
</dbReference>
<feature type="region of interest" description="Disordered" evidence="9">
    <location>
        <begin position="578"/>
        <end position="641"/>
    </location>
</feature>
<dbReference type="CDD" id="cd16454">
    <property type="entry name" value="RING-H2_PA-TM-RING"/>
    <property type="match status" value="1"/>
</dbReference>
<feature type="domain" description="RING-type" evidence="11">
    <location>
        <begin position="651"/>
        <end position="693"/>
    </location>
</feature>
<feature type="transmembrane region" description="Helical" evidence="10">
    <location>
        <begin position="330"/>
        <end position="355"/>
    </location>
</feature>
<keyword evidence="2 10" id="KW-0812">Transmembrane</keyword>
<dbReference type="Pfam" id="PF13639">
    <property type="entry name" value="zf-RING_2"/>
    <property type="match status" value="1"/>
</dbReference>
<keyword evidence="6 10" id="KW-1133">Transmembrane helix</keyword>
<keyword evidence="13" id="KW-1185">Reference proteome</keyword>
<protein>
    <recommendedName>
        <fullName evidence="11">RING-type domain-containing protein</fullName>
    </recommendedName>
</protein>
<keyword evidence="7 10" id="KW-0472">Membrane</keyword>
<evidence type="ECO:0000256" key="2">
    <source>
        <dbReference type="ARBA" id="ARBA00022692"/>
    </source>
</evidence>
<sequence length="706" mass="77523">MPTMPHQWIALMPCAVRSVVDHATLQLDASVLILYPTLESDCSSIPTLADGSVPLLVLDHKNAEQLLFKLDSLSYGTVAMAKLSRATHGPTQSKPDFMDVEGEYLSNEAHGSQEEESLGSGQGRQQKVLVSFPELVSMINSFKSETIDRLRRVLVNLGLDSQFTDIVEVDPLSSEQESLDKEALKPNNAANVMSSTAYSPPPSPQLSSSPSQKLDFTVTENDDYEADAINEFVTKDVPDMDHTTYSQGMLDMITEDASVAAASSKQSKVRTRPSRLGQRVHCSLTSQILEEVQSLAPLKDSRYSSSMSVFWRKSYFYYGGNGTTSFTGKLAMVLMSTICGVGVGMFGALLFVVALKVRLFQSRRLSHGHHSHHGVPQVHANQQIYENGFKKVLPKLVLETYGIQTVLQISSTTVTLTPLVAKSKSGIVLFRKGKLPFAEDVIEMEEGLEDAEARANTRRQRRLRRRRTSNRQMLLSGRLGEGEAEDVDVEGEEGEEEEEEGENDSNDVECTHDDDDDDDDDDDEGDGDNDPDYQSGNDSERGEEHRSGNVSTPTTNRAVDMEQIVAAIISAGLNGPHHRVTYNRQGHPPSAQSSSFESADDIPSAVSSSSSVSLSLSMRGRPRRKCCSSQRQGKNKKGAQPFSNASAQTLCAICLADYEVGEQVRTLPCYHQYHLGCIDPWLLDMASLCPICKRDLWPGASSPQSL</sequence>
<evidence type="ECO:0000256" key="10">
    <source>
        <dbReference type="SAM" id="Phobius"/>
    </source>
</evidence>
<evidence type="ECO:0000259" key="11">
    <source>
        <dbReference type="PROSITE" id="PS50089"/>
    </source>
</evidence>
<gene>
    <name evidence="12" type="ORF">BGZ65_002551</name>
</gene>
<evidence type="ECO:0000256" key="6">
    <source>
        <dbReference type="ARBA" id="ARBA00022989"/>
    </source>
</evidence>
<dbReference type="GO" id="GO:0016020">
    <property type="term" value="C:membrane"/>
    <property type="evidence" value="ECO:0007669"/>
    <property type="project" value="UniProtKB-SubCell"/>
</dbReference>
<dbReference type="AlphaFoldDB" id="A0A9P6J9C9"/>
<dbReference type="InterPro" id="IPR051653">
    <property type="entry name" value="E3_ligase_sorting_rcpt"/>
</dbReference>
<dbReference type="Gene3D" id="3.30.40.10">
    <property type="entry name" value="Zinc/RING finger domain, C3HC4 (zinc finger)"/>
    <property type="match status" value="1"/>
</dbReference>
<keyword evidence="3" id="KW-0479">Metal-binding</keyword>
<evidence type="ECO:0000256" key="4">
    <source>
        <dbReference type="ARBA" id="ARBA00022771"/>
    </source>
</evidence>
<keyword evidence="4 8" id="KW-0863">Zinc-finger</keyword>
<proteinExistence type="predicted"/>
<feature type="region of interest" description="Disordered" evidence="9">
    <location>
        <begin position="192"/>
        <end position="212"/>
    </location>
</feature>
<dbReference type="PANTHER" id="PTHR47168:SF1">
    <property type="entry name" value="OS02G0798600 PROTEIN"/>
    <property type="match status" value="1"/>
</dbReference>
<reference evidence="12" key="1">
    <citation type="journal article" date="2020" name="Fungal Divers.">
        <title>Resolving the Mortierellaceae phylogeny through synthesis of multi-gene phylogenetics and phylogenomics.</title>
        <authorList>
            <person name="Vandepol N."/>
            <person name="Liber J."/>
            <person name="Desiro A."/>
            <person name="Na H."/>
            <person name="Kennedy M."/>
            <person name="Barry K."/>
            <person name="Grigoriev I.V."/>
            <person name="Miller A.N."/>
            <person name="O'Donnell K."/>
            <person name="Stajich J.E."/>
            <person name="Bonito G."/>
        </authorList>
    </citation>
    <scope>NUCLEOTIDE SEQUENCE</scope>
    <source>
        <strain evidence="12">MES-2147</strain>
    </source>
</reference>
<dbReference type="InterPro" id="IPR013083">
    <property type="entry name" value="Znf_RING/FYVE/PHD"/>
</dbReference>
<dbReference type="InterPro" id="IPR001841">
    <property type="entry name" value="Znf_RING"/>
</dbReference>
<dbReference type="SMART" id="SM00184">
    <property type="entry name" value="RING"/>
    <property type="match status" value="1"/>
</dbReference>
<dbReference type="SUPFAM" id="SSF57850">
    <property type="entry name" value="RING/U-box"/>
    <property type="match status" value="1"/>
</dbReference>
<keyword evidence="5" id="KW-0862">Zinc</keyword>
<feature type="region of interest" description="Disordered" evidence="9">
    <location>
        <begin position="451"/>
        <end position="558"/>
    </location>
</feature>
<feature type="compositionally biased region" description="Basic and acidic residues" evidence="9">
    <location>
        <begin position="538"/>
        <end position="547"/>
    </location>
</feature>
<dbReference type="OrthoDB" id="8062037at2759"/>
<feature type="compositionally biased region" description="Basic residues" evidence="9">
    <location>
        <begin position="456"/>
        <end position="469"/>
    </location>
</feature>
<evidence type="ECO:0000313" key="13">
    <source>
        <dbReference type="Proteomes" id="UP000749646"/>
    </source>
</evidence>
<evidence type="ECO:0000256" key="3">
    <source>
        <dbReference type="ARBA" id="ARBA00022723"/>
    </source>
</evidence>
<feature type="compositionally biased region" description="Acidic residues" evidence="9">
    <location>
        <begin position="482"/>
        <end position="531"/>
    </location>
</feature>
<comment type="subcellular location">
    <subcellularLocation>
        <location evidence="1">Membrane</location>
        <topology evidence="1">Single-pass membrane protein</topology>
    </subcellularLocation>
</comment>
<accession>A0A9P6J9C9</accession>
<dbReference type="GO" id="GO:0008270">
    <property type="term" value="F:zinc ion binding"/>
    <property type="evidence" value="ECO:0007669"/>
    <property type="project" value="UniProtKB-KW"/>
</dbReference>
<dbReference type="PANTHER" id="PTHR47168">
    <property type="entry name" value="RING ZINC FINGER DOMAIN SUPERFAMILY PROTEIN-RELATED"/>
    <property type="match status" value="1"/>
</dbReference>
<dbReference type="EMBL" id="JAAAHW010006282">
    <property type="protein sequence ID" value="KAF9963531.1"/>
    <property type="molecule type" value="Genomic_DNA"/>
</dbReference>
<feature type="compositionally biased region" description="Polar residues" evidence="9">
    <location>
        <begin position="548"/>
        <end position="557"/>
    </location>
</feature>
<feature type="compositionally biased region" description="Low complexity" evidence="9">
    <location>
        <begin position="604"/>
        <end position="617"/>
    </location>
</feature>
<name>A0A9P6J9C9_9FUNG</name>
<comment type="caution">
    <text evidence="12">The sequence shown here is derived from an EMBL/GenBank/DDBJ whole genome shotgun (WGS) entry which is preliminary data.</text>
</comment>
<evidence type="ECO:0000256" key="1">
    <source>
        <dbReference type="ARBA" id="ARBA00004167"/>
    </source>
</evidence>
<organism evidence="12 13">
    <name type="scientific">Modicella reniformis</name>
    <dbReference type="NCBI Taxonomy" id="1440133"/>
    <lineage>
        <taxon>Eukaryota</taxon>
        <taxon>Fungi</taxon>
        <taxon>Fungi incertae sedis</taxon>
        <taxon>Mucoromycota</taxon>
        <taxon>Mortierellomycotina</taxon>
        <taxon>Mortierellomycetes</taxon>
        <taxon>Mortierellales</taxon>
        <taxon>Mortierellaceae</taxon>
        <taxon>Modicella</taxon>
    </lineage>
</organism>
<evidence type="ECO:0000313" key="12">
    <source>
        <dbReference type="EMBL" id="KAF9963531.1"/>
    </source>
</evidence>